<name>A0A432WMH1_9GAMM</name>
<dbReference type="HAMAP" id="MF_00695">
    <property type="entry name" value="HflD_protein"/>
    <property type="match status" value="1"/>
</dbReference>
<dbReference type="Gene3D" id="1.10.3890.10">
    <property type="entry name" value="HflD-like"/>
    <property type="match status" value="1"/>
</dbReference>
<dbReference type="NCBIfam" id="NF001246">
    <property type="entry name" value="PRK00218.1-2"/>
    <property type="match status" value="1"/>
</dbReference>
<evidence type="ECO:0000256" key="1">
    <source>
        <dbReference type="ARBA" id="ARBA00022475"/>
    </source>
</evidence>
<sequence length="213" mass="23556">MSELSSGIWHQRMLAFSGVCLASVCVQQLARRGQVNPPEAAQVLIDSTLIVDAADTESIYQPLSALLPGLKVLLRQLDASGDKDVEQTRYVVGMLQLERRLARNDKAMNQLGAAISQIKRQRETFAFEDSDITANLGSAYSDIISGIGPRIQIQGDSNFLTQPQIQKRIRAMLLAGIRSAVLWRQLGGKRRQVVLNRKQMLNATRDILNSLSV</sequence>
<evidence type="ECO:0000256" key="4">
    <source>
        <dbReference type="HAMAP-Rule" id="MF_00695"/>
    </source>
</evidence>
<reference evidence="5 6" key="1">
    <citation type="journal article" date="2011" name="Front. Microbiol.">
        <title>Genomic signatures of strain selection and enhancement in Bacillus atrophaeus var. globigii, a historical biowarfare simulant.</title>
        <authorList>
            <person name="Gibbons H.S."/>
            <person name="Broomall S.M."/>
            <person name="McNew L.A."/>
            <person name="Daligault H."/>
            <person name="Chapman C."/>
            <person name="Bruce D."/>
            <person name="Karavis M."/>
            <person name="Krepps M."/>
            <person name="McGregor P.A."/>
            <person name="Hong C."/>
            <person name="Park K.H."/>
            <person name="Akmal A."/>
            <person name="Feldman A."/>
            <person name="Lin J.S."/>
            <person name="Chang W.E."/>
            <person name="Higgs B.W."/>
            <person name="Demirev P."/>
            <person name="Lindquist J."/>
            <person name="Liem A."/>
            <person name="Fochler E."/>
            <person name="Read T.D."/>
            <person name="Tapia R."/>
            <person name="Johnson S."/>
            <person name="Bishop-Lilly K.A."/>
            <person name="Detter C."/>
            <person name="Han C."/>
            <person name="Sozhamannan S."/>
            <person name="Rosenzweig C.N."/>
            <person name="Skowronski E.W."/>
        </authorList>
    </citation>
    <scope>NUCLEOTIDE SEQUENCE [LARGE SCALE GENOMIC DNA]</scope>
    <source>
        <strain evidence="5 6">Y4G10-17</strain>
    </source>
</reference>
<keyword evidence="6" id="KW-1185">Reference proteome</keyword>
<proteinExistence type="inferred from homology"/>
<accession>A0A432WMH1</accession>
<keyword evidence="3 4" id="KW-0472">Membrane</keyword>
<dbReference type="AlphaFoldDB" id="A0A432WMH1"/>
<protein>
    <recommendedName>
        <fullName evidence="4">High frequency lysogenization protein HflD homolog</fullName>
    </recommendedName>
</protein>
<comment type="caution">
    <text evidence="5">The sequence shown here is derived from an EMBL/GenBank/DDBJ whole genome shotgun (WGS) entry which is preliminary data.</text>
</comment>
<gene>
    <name evidence="4" type="primary">hflD</name>
    <name evidence="5" type="ORF">CWE14_02995</name>
</gene>
<dbReference type="Proteomes" id="UP000287823">
    <property type="component" value="Unassembled WGS sequence"/>
</dbReference>
<comment type="similarity">
    <text evidence="4">Belongs to the HflD family.</text>
</comment>
<dbReference type="InterPro" id="IPR035932">
    <property type="entry name" value="HflD-like_sf"/>
</dbReference>
<dbReference type="PANTHER" id="PTHR38100">
    <property type="entry name" value="HIGH FREQUENCY LYSOGENIZATION PROTEIN HFLD"/>
    <property type="match status" value="1"/>
</dbReference>
<dbReference type="SUPFAM" id="SSF101322">
    <property type="entry name" value="YcfC-like"/>
    <property type="match status" value="1"/>
</dbReference>
<dbReference type="EMBL" id="PIPO01000001">
    <property type="protein sequence ID" value="RUO34975.1"/>
    <property type="molecule type" value="Genomic_DNA"/>
</dbReference>
<evidence type="ECO:0000313" key="6">
    <source>
        <dbReference type="Proteomes" id="UP000287823"/>
    </source>
</evidence>
<evidence type="ECO:0000256" key="3">
    <source>
        <dbReference type="ARBA" id="ARBA00023136"/>
    </source>
</evidence>
<dbReference type="GO" id="GO:0005737">
    <property type="term" value="C:cytoplasm"/>
    <property type="evidence" value="ECO:0007669"/>
    <property type="project" value="UniProtKB-SubCell"/>
</dbReference>
<comment type="subcellular location">
    <subcellularLocation>
        <location evidence="4">Cytoplasm</location>
    </subcellularLocation>
    <subcellularLocation>
        <location evidence="4">Cell membrane</location>
        <topology evidence="4">Peripheral membrane protein</topology>
        <orientation evidence="4">Cytoplasmic side</orientation>
    </subcellularLocation>
</comment>
<dbReference type="Pfam" id="PF04356">
    <property type="entry name" value="DUF489"/>
    <property type="match status" value="1"/>
</dbReference>
<dbReference type="PANTHER" id="PTHR38100:SF1">
    <property type="entry name" value="HIGH FREQUENCY LYSOGENIZATION PROTEIN HFLD"/>
    <property type="match status" value="1"/>
</dbReference>
<organism evidence="5 6">
    <name type="scientific">Aliidiomarina soli</name>
    <dbReference type="NCBI Taxonomy" id="1928574"/>
    <lineage>
        <taxon>Bacteria</taxon>
        <taxon>Pseudomonadati</taxon>
        <taxon>Pseudomonadota</taxon>
        <taxon>Gammaproteobacteria</taxon>
        <taxon>Alteromonadales</taxon>
        <taxon>Idiomarinaceae</taxon>
        <taxon>Aliidiomarina</taxon>
    </lineage>
</organism>
<dbReference type="InterPro" id="IPR007451">
    <property type="entry name" value="HflD"/>
</dbReference>
<keyword evidence="1 4" id="KW-1003">Cell membrane</keyword>
<dbReference type="GO" id="GO:0005886">
    <property type="term" value="C:plasma membrane"/>
    <property type="evidence" value="ECO:0007669"/>
    <property type="project" value="UniProtKB-SubCell"/>
</dbReference>
<evidence type="ECO:0000256" key="2">
    <source>
        <dbReference type="ARBA" id="ARBA00022490"/>
    </source>
</evidence>
<evidence type="ECO:0000313" key="5">
    <source>
        <dbReference type="EMBL" id="RUO34975.1"/>
    </source>
</evidence>
<keyword evidence="2 4" id="KW-0963">Cytoplasm</keyword>
<dbReference type="RefSeq" id="WP_126798005.1">
    <property type="nucleotide sequence ID" value="NZ_PIPO01000001.1"/>
</dbReference>